<dbReference type="EMBL" id="REGN01002399">
    <property type="protein sequence ID" value="RNA28389.1"/>
    <property type="molecule type" value="Genomic_DNA"/>
</dbReference>
<evidence type="ECO:0000313" key="2">
    <source>
        <dbReference type="Proteomes" id="UP000276133"/>
    </source>
</evidence>
<dbReference type="AlphaFoldDB" id="A0A3M7RY74"/>
<evidence type="ECO:0000313" key="1">
    <source>
        <dbReference type="EMBL" id="RNA28389.1"/>
    </source>
</evidence>
<name>A0A3M7RY74_BRAPC</name>
<organism evidence="1 2">
    <name type="scientific">Brachionus plicatilis</name>
    <name type="common">Marine rotifer</name>
    <name type="synonym">Brachionus muelleri</name>
    <dbReference type="NCBI Taxonomy" id="10195"/>
    <lineage>
        <taxon>Eukaryota</taxon>
        <taxon>Metazoa</taxon>
        <taxon>Spiralia</taxon>
        <taxon>Gnathifera</taxon>
        <taxon>Rotifera</taxon>
        <taxon>Eurotatoria</taxon>
        <taxon>Monogononta</taxon>
        <taxon>Pseudotrocha</taxon>
        <taxon>Ploima</taxon>
        <taxon>Brachionidae</taxon>
        <taxon>Brachionus</taxon>
    </lineage>
</organism>
<dbReference type="Proteomes" id="UP000276133">
    <property type="component" value="Unassembled WGS sequence"/>
</dbReference>
<accession>A0A3M7RY74</accession>
<protein>
    <submittedName>
        <fullName evidence="1">Uncharacterized protein</fullName>
    </submittedName>
</protein>
<reference evidence="1 2" key="1">
    <citation type="journal article" date="2018" name="Sci. Rep.">
        <title>Genomic signatures of local adaptation to the degree of environmental predictability in rotifers.</title>
        <authorList>
            <person name="Franch-Gras L."/>
            <person name="Hahn C."/>
            <person name="Garcia-Roger E.M."/>
            <person name="Carmona M.J."/>
            <person name="Serra M."/>
            <person name="Gomez A."/>
        </authorList>
    </citation>
    <scope>NUCLEOTIDE SEQUENCE [LARGE SCALE GENOMIC DNA]</scope>
    <source>
        <strain evidence="1">HYR1</strain>
    </source>
</reference>
<comment type="caution">
    <text evidence="1">The sequence shown here is derived from an EMBL/GenBank/DDBJ whole genome shotgun (WGS) entry which is preliminary data.</text>
</comment>
<gene>
    <name evidence="1" type="ORF">BpHYR1_033575</name>
</gene>
<keyword evidence="2" id="KW-1185">Reference proteome</keyword>
<proteinExistence type="predicted"/>
<sequence>MRAVCRAREVQKWTDPETNSCSLFLSWQFLDSKYPNRCSSYFAFGPMSKNRSLHKKLDMTIPCLGSVQNQLIRDDRK</sequence>